<protein>
    <recommendedName>
        <fullName evidence="3">AAA+ ATPase domain-containing protein</fullName>
    </recommendedName>
</protein>
<dbReference type="Pfam" id="PF00004">
    <property type="entry name" value="AAA"/>
    <property type="match status" value="1"/>
</dbReference>
<dbReference type="InterPro" id="IPR027417">
    <property type="entry name" value="P-loop_NTPase"/>
</dbReference>
<dbReference type="Gene3D" id="3.40.50.300">
    <property type="entry name" value="P-loop containing nucleotide triphosphate hydrolases"/>
    <property type="match status" value="1"/>
</dbReference>
<dbReference type="AlphaFoldDB" id="A0A2R7Y4T0"/>
<dbReference type="GO" id="GO:0016887">
    <property type="term" value="F:ATP hydrolysis activity"/>
    <property type="evidence" value="ECO:0007669"/>
    <property type="project" value="InterPro"/>
</dbReference>
<dbReference type="SMART" id="SM00382">
    <property type="entry name" value="AAA"/>
    <property type="match status" value="1"/>
</dbReference>
<evidence type="ECO:0000259" key="3">
    <source>
        <dbReference type="SMART" id="SM00382"/>
    </source>
</evidence>
<feature type="domain" description="AAA+ ATPase" evidence="3">
    <location>
        <begin position="246"/>
        <end position="379"/>
    </location>
</feature>
<evidence type="ECO:0000256" key="2">
    <source>
        <dbReference type="ARBA" id="ARBA00022840"/>
    </source>
</evidence>
<dbReference type="SUPFAM" id="SSF52540">
    <property type="entry name" value="P-loop containing nucleoside triphosphate hydrolases"/>
    <property type="match status" value="1"/>
</dbReference>
<dbReference type="InterPro" id="IPR003959">
    <property type="entry name" value="ATPase_AAA_core"/>
</dbReference>
<evidence type="ECO:0000256" key="1">
    <source>
        <dbReference type="ARBA" id="ARBA00022741"/>
    </source>
</evidence>
<dbReference type="GO" id="GO:0005524">
    <property type="term" value="F:ATP binding"/>
    <property type="evidence" value="ECO:0007669"/>
    <property type="project" value="UniProtKB-KW"/>
</dbReference>
<dbReference type="CDD" id="cd19481">
    <property type="entry name" value="RecA-like_protease"/>
    <property type="match status" value="1"/>
</dbReference>
<proteinExistence type="predicted"/>
<evidence type="ECO:0000313" key="5">
    <source>
        <dbReference type="Proteomes" id="UP000244093"/>
    </source>
</evidence>
<reference evidence="4 5" key="1">
    <citation type="journal article" date="2018" name="Syst. Appl. Microbiol.">
        <title>A new symbiotic nanoarchaeote (Candidatus Nanoclepta minutus) and its host (Zestosphaera tikiterensis gen. nov., sp. nov.) from a New Zealand hot spring.</title>
        <authorList>
            <person name="St John E."/>
            <person name="Liu Y."/>
            <person name="Podar M."/>
            <person name="Stott M.B."/>
            <person name="Meneghin J."/>
            <person name="Chen Z."/>
            <person name="Lagutin K."/>
            <person name="Mitchell K."/>
            <person name="Reysenbach A.L."/>
        </authorList>
    </citation>
    <scope>NUCLEOTIDE SEQUENCE [LARGE SCALE GENOMIC DNA]</scope>
    <source>
        <strain evidence="4">NZ3</strain>
    </source>
</reference>
<keyword evidence="1" id="KW-0547">Nucleotide-binding</keyword>
<dbReference type="PANTHER" id="PTHR23077:SF171">
    <property type="entry name" value="NUCLEAR VALOSIN-CONTAINING PROTEIN-LIKE"/>
    <property type="match status" value="1"/>
</dbReference>
<dbReference type="PANTHER" id="PTHR23077">
    <property type="entry name" value="AAA-FAMILY ATPASE"/>
    <property type="match status" value="1"/>
</dbReference>
<accession>A0A2R7Y4T0</accession>
<dbReference type="InterPro" id="IPR003593">
    <property type="entry name" value="AAA+_ATPase"/>
</dbReference>
<name>A0A2R7Y4T0_9CREN</name>
<keyword evidence="2" id="KW-0067">ATP-binding</keyword>
<dbReference type="InterPro" id="IPR050168">
    <property type="entry name" value="AAA_ATPase_domain"/>
</dbReference>
<gene>
    <name evidence="4" type="ORF">B7O98_07690</name>
</gene>
<organism evidence="4 5">
    <name type="scientific">Zestosphaera tikiterensis</name>
    <dbReference type="NCBI Taxonomy" id="1973259"/>
    <lineage>
        <taxon>Archaea</taxon>
        <taxon>Thermoproteota</taxon>
        <taxon>Thermoprotei</taxon>
        <taxon>Desulfurococcales</taxon>
        <taxon>Desulfurococcaceae</taxon>
        <taxon>Zestosphaera</taxon>
    </lineage>
</organism>
<dbReference type="Proteomes" id="UP000244093">
    <property type="component" value="Unassembled WGS sequence"/>
</dbReference>
<dbReference type="EMBL" id="NBVN01000004">
    <property type="protein sequence ID" value="PUA32524.1"/>
    <property type="molecule type" value="Genomic_DNA"/>
</dbReference>
<comment type="caution">
    <text evidence="4">The sequence shown here is derived from an EMBL/GenBank/DDBJ whole genome shotgun (WGS) entry which is preliminary data.</text>
</comment>
<dbReference type="Gene3D" id="1.10.8.60">
    <property type="match status" value="1"/>
</dbReference>
<evidence type="ECO:0000313" key="4">
    <source>
        <dbReference type="EMBL" id="PUA32524.1"/>
    </source>
</evidence>
<sequence>MERASAEIKVLWSNLYRNVKNIFIAYDKYRESYISYRLLTTFIKNYRYLNNLDDRKFGLFLKIRSRGNVTERELTHALIPLSINVFSKVVSKKEYLGILGLVIKGFKKPKLLSASITVNKNSEVEGLRPVMIVLNPDVEEGLMKKMSYRVSVNLWNSIKKDLMIPGFKHYDVAYLSVASPIVLASLSTKGSELNELRVVVSDGSEYRDIRIPVKKPSWRLEDLPPKLIEDIKAALINPIAKGLPFSAKGAFITGPPGVGKTVMAEALASALKLNIVELRPQNYRSMWYGATEKALNAVFQQIIKRRNEVALVIDDAEFISSRKYTIHEAHISEISTILYHLQRTDRPFTILTANNPDLIDPAVLRPGRIDVAVVLGYPDKDMRRKAILTNIKNYSIKLAGDDVLEELVKVTRWYSLAEVDAFLRLAAGKGNGSIGYEEIQWAKKKFNVSPEERRTTQEYLTWWSRKIQGIVLTYTPSENEI</sequence>